<dbReference type="InterPro" id="IPR038606">
    <property type="entry name" value="To_sf"/>
</dbReference>
<keyword evidence="1" id="KW-0732">Signal</keyword>
<name>A0ABN8BBC6_CHISP</name>
<feature type="signal peptide" evidence="1">
    <location>
        <begin position="1"/>
        <end position="20"/>
    </location>
</feature>
<feature type="chain" id="PRO_5045784996" description="Protein takeout" evidence="1">
    <location>
        <begin position="21"/>
        <end position="247"/>
    </location>
</feature>
<dbReference type="Gene3D" id="3.15.10.30">
    <property type="entry name" value="Haemolymph juvenile hormone binding protein"/>
    <property type="match status" value="1"/>
</dbReference>
<dbReference type="Proteomes" id="UP001153292">
    <property type="component" value="Chromosome 5"/>
</dbReference>
<accession>A0ABN8BBC6</accession>
<evidence type="ECO:0000313" key="2">
    <source>
        <dbReference type="EMBL" id="CAH0406140.1"/>
    </source>
</evidence>
<evidence type="ECO:0008006" key="4">
    <source>
        <dbReference type="Google" id="ProtNLM"/>
    </source>
</evidence>
<gene>
    <name evidence="2" type="ORF">CHILSU_LOCUS9512</name>
</gene>
<evidence type="ECO:0000256" key="1">
    <source>
        <dbReference type="SAM" id="SignalP"/>
    </source>
</evidence>
<dbReference type="SMART" id="SM00700">
    <property type="entry name" value="JHBP"/>
    <property type="match status" value="1"/>
</dbReference>
<reference evidence="2" key="1">
    <citation type="submission" date="2021-12" db="EMBL/GenBank/DDBJ databases">
        <authorList>
            <person name="King R."/>
        </authorList>
    </citation>
    <scope>NUCLEOTIDE SEQUENCE</scope>
</reference>
<evidence type="ECO:0000313" key="3">
    <source>
        <dbReference type="Proteomes" id="UP001153292"/>
    </source>
</evidence>
<protein>
    <recommendedName>
        <fullName evidence="4">Protein takeout</fullName>
    </recommendedName>
</protein>
<sequence>MGKLQTYFLIFAAVIASSTSNTNMFGGRCSQRDPNVDACLLRSFNNLLEYLKGGAPEFDIEESEPIVIDELSIALGGGPDGYRATFKDIQATGASNMTITNVRSDLESHQFQLTMFGPHISARARYRSSGVLLLVRASGGGDYWGEYDGVKAKVYFRGVPYDRDGRTYLKLQQLKLDFSVRDIQMGVENLHNSNAVLQAALNLFINSNAQELLKEMKPQLKQDLASKMSRFLERILQHIPYDEWIVD</sequence>
<organism evidence="2 3">
    <name type="scientific">Chilo suppressalis</name>
    <name type="common">Asiatic rice borer moth</name>
    <dbReference type="NCBI Taxonomy" id="168631"/>
    <lineage>
        <taxon>Eukaryota</taxon>
        <taxon>Metazoa</taxon>
        <taxon>Ecdysozoa</taxon>
        <taxon>Arthropoda</taxon>
        <taxon>Hexapoda</taxon>
        <taxon>Insecta</taxon>
        <taxon>Pterygota</taxon>
        <taxon>Neoptera</taxon>
        <taxon>Endopterygota</taxon>
        <taxon>Lepidoptera</taxon>
        <taxon>Glossata</taxon>
        <taxon>Ditrysia</taxon>
        <taxon>Pyraloidea</taxon>
        <taxon>Crambidae</taxon>
        <taxon>Crambinae</taxon>
        <taxon>Chilo</taxon>
    </lineage>
</organism>
<proteinExistence type="predicted"/>
<dbReference type="PANTHER" id="PTHR11008">
    <property type="entry name" value="PROTEIN TAKEOUT-LIKE PROTEIN"/>
    <property type="match status" value="1"/>
</dbReference>
<dbReference type="EMBL" id="OU963898">
    <property type="protein sequence ID" value="CAH0406140.1"/>
    <property type="molecule type" value="Genomic_DNA"/>
</dbReference>
<dbReference type="PANTHER" id="PTHR11008:SF31">
    <property type="entry name" value="PROTEIN TAKEOUT-LIKE PROTEIN"/>
    <property type="match status" value="1"/>
</dbReference>
<dbReference type="InterPro" id="IPR010562">
    <property type="entry name" value="Haemolymph_juvenile_hormone-bd"/>
</dbReference>
<dbReference type="Pfam" id="PF06585">
    <property type="entry name" value="JHBP"/>
    <property type="match status" value="1"/>
</dbReference>
<keyword evidence="3" id="KW-1185">Reference proteome</keyword>